<evidence type="ECO:0000256" key="1">
    <source>
        <dbReference type="ARBA" id="ARBA00022737"/>
    </source>
</evidence>
<dbReference type="Proteomes" id="UP000053257">
    <property type="component" value="Unassembled WGS sequence"/>
</dbReference>
<feature type="compositionally biased region" description="Basic and acidic residues" evidence="2">
    <location>
        <begin position="1163"/>
        <end position="1178"/>
    </location>
</feature>
<feature type="compositionally biased region" description="Basic and acidic residues" evidence="2">
    <location>
        <begin position="1230"/>
        <end position="1253"/>
    </location>
</feature>
<dbReference type="OrthoDB" id="21416at2759"/>
<keyword evidence="6" id="KW-1185">Reference proteome</keyword>
<evidence type="ECO:0000313" key="5">
    <source>
        <dbReference type="EMBL" id="KIP02183.1"/>
    </source>
</evidence>
<keyword evidence="1" id="KW-0677">Repeat</keyword>
<feature type="compositionally biased region" description="Acidic residues" evidence="2">
    <location>
        <begin position="1131"/>
        <end position="1151"/>
    </location>
</feature>
<gene>
    <name evidence="5" type="ORF">PHLGIDRAFT_130877</name>
</gene>
<dbReference type="STRING" id="745531.A0A0C3PB89"/>
<feature type="compositionally biased region" description="Basic and acidic residues" evidence="2">
    <location>
        <begin position="1531"/>
        <end position="1540"/>
    </location>
</feature>
<proteinExistence type="predicted"/>
<dbReference type="InterPro" id="IPR056884">
    <property type="entry name" value="NPHP3-like_N"/>
</dbReference>
<organism evidence="5 6">
    <name type="scientific">Phlebiopsis gigantea (strain 11061_1 CR5-6)</name>
    <name type="common">White-rot fungus</name>
    <name type="synonym">Peniophora gigantea</name>
    <dbReference type="NCBI Taxonomy" id="745531"/>
    <lineage>
        <taxon>Eukaryota</taxon>
        <taxon>Fungi</taxon>
        <taxon>Dikarya</taxon>
        <taxon>Basidiomycota</taxon>
        <taxon>Agaricomycotina</taxon>
        <taxon>Agaricomycetes</taxon>
        <taxon>Polyporales</taxon>
        <taxon>Phanerochaetaceae</taxon>
        <taxon>Phlebiopsis</taxon>
    </lineage>
</organism>
<dbReference type="Pfam" id="PF24809">
    <property type="entry name" value="DUF7708"/>
    <property type="match status" value="1"/>
</dbReference>
<evidence type="ECO:0000313" key="6">
    <source>
        <dbReference type="Proteomes" id="UP000053257"/>
    </source>
</evidence>
<dbReference type="EMBL" id="KN840695">
    <property type="protein sequence ID" value="KIP02183.1"/>
    <property type="molecule type" value="Genomic_DNA"/>
</dbReference>
<dbReference type="Pfam" id="PF24883">
    <property type="entry name" value="NPHP3_N"/>
    <property type="match status" value="1"/>
</dbReference>
<dbReference type="InterPro" id="IPR056125">
    <property type="entry name" value="DUF7708"/>
</dbReference>
<evidence type="ECO:0000259" key="3">
    <source>
        <dbReference type="Pfam" id="PF24809"/>
    </source>
</evidence>
<dbReference type="Gene3D" id="3.40.50.300">
    <property type="entry name" value="P-loop containing nucleotide triphosphate hydrolases"/>
    <property type="match status" value="1"/>
</dbReference>
<dbReference type="InterPro" id="IPR027417">
    <property type="entry name" value="P-loop_NTPase"/>
</dbReference>
<sequence length="1574" mass="178001">MEVSLKTVTPRKEAPFQRALQQYLQGLDDKSMAKDFFVNCYNQIRDNPEGVDPDNADQINSILQGRIDDLKKSSMTGKVMQNLADLQQNYDSVVNSFIAFDPTPISGAVWACVGVLAKAVDSYFKVPEKIADALIALGDDLKSIEIYSRIFRSTSILEEVFVESYLDIFRFWNRVFQELMRKKPMRLLASLAGADKFDSNIVDMRRNAERVKAKVKLAQEARAFEAKQEEKVRVFLGRAIQTAPSSAYDSRISTSQQAMLEKQCCEWIFEHETYQSWLKGEMTPRALWVHGPPGSGKSTLCRKVVESVEEDEPSAIIASHYFRFDQNHTTYDVLKSLAVQLWDQWILRHSTPALLDTLAKYADLALSGHEPVKHLVMILHTLAYSLPSAYFFIDGVDEEVAKGAEGQGVRDSVKNALEVLDQMDKLIKPREGRPATVRLWVSSQDVPYAQKKFQAYVPFNIKETVKAGIYHYLSETIGRLTVIPQERRESIVKELVTRAESNFLWAHLMVVEMRKARTEADMDESLEDGRAEDLDDYYGRFFSKRLRDKKDILLSRDVFSLVTFARYPLKVGEVREAVAVLRSGGGRLKATEKQTVFVESLLELFSPLIEVQHDGNTSEGRAELLTAEALTEDAPVMATVEESPIAVDRTDAAFHLEKTCRLFHSTLFDFLQRNADMFYADDEKSVRNASDRSTSTVDFRISQLRIAESCLLYMSQARYASPLRQERDVWVDMNGQPVSEHRFLVYSAKNWDKHLDLVAPDGTDYPSSQSVEESFPKVAAVFQARLEEFVTSPNFQTCLQVLSIWVPATFCPFFVGDSKIVHVRRSLPRWCTHHMDYYRFWWDWGHFLGYSNWMDTRDIFKPFTGDVKRCWWGSLGSNNFLSKLPSHYPTFRYWSDKHKEHVPSFDDLLMQAALATPQDVKILWRTSEARGMLNFICEVWRYGRDKLPFLKHSQILSISETACRASFFAAHPSRAEGEKSYSISGEGGRAPLAAFSDSGQCLRIGTQVYIIDEAGECRVFPGMLARKEDYIEEIAGNADVVVVTNRGSVPVTVDSPVAQQDDSKSEFDGRHEFWDDSGKVTELLEDVEGSDSSEILDDGGYESWSECSSVLYDLGRKAKSESDDMSSASESELEQSEEDDEDESTDSEDDSDQKAPTAGCRPSTEKPEADLAEGKEGESEPDSDPNDDNHGSPLLAFREIHGESEMYTSYGNVVVEDVGSSTDDEEQEDDHPASTENHVDGEDNDKDGEKDDKAKMWVVRRQQVSMRIFSQTGRTFSFLAIQSTPLSNSPPVLHPTQPLVVWPLDEWSILFVDYEDNTYFTHELGSPEERASRMPNDTNFLVKCRFTSDGKYLHVASFQGRTIDSPYFACGPNPTFVSLIIYTYKLCTNKPTRTPPALIHVQDTHFDLFDRARLYPKFPCTLTWTDSHVYIVRSCPALHIHKIPLFREQSGGVQADTYYEFTKTTIPIPSSASEREVFFFPTADESFARLIVGAPIITQAGYVLPADVPTPIGCNLDFMKEIGGPWVSRNDPNRGKRYSEGSRNALDASQRGSDPGVSCVSEHLSLVCYGKNLG</sequence>
<evidence type="ECO:0000256" key="2">
    <source>
        <dbReference type="SAM" id="MobiDB-lite"/>
    </source>
</evidence>
<dbReference type="PANTHER" id="PTHR10039">
    <property type="entry name" value="AMELOGENIN"/>
    <property type="match status" value="1"/>
</dbReference>
<dbReference type="PANTHER" id="PTHR10039:SF17">
    <property type="entry name" value="FUNGAL STAND N-TERMINAL GOODBYE DOMAIN-CONTAINING PROTEIN-RELATED"/>
    <property type="match status" value="1"/>
</dbReference>
<feature type="region of interest" description="Disordered" evidence="2">
    <location>
        <begin position="1120"/>
        <end position="1194"/>
    </location>
</feature>
<protein>
    <submittedName>
        <fullName evidence="5">Uncharacterized protein</fullName>
    </submittedName>
</protein>
<feature type="region of interest" description="Disordered" evidence="2">
    <location>
        <begin position="1529"/>
        <end position="1558"/>
    </location>
</feature>
<feature type="region of interest" description="Disordered" evidence="2">
    <location>
        <begin position="1053"/>
        <end position="1072"/>
    </location>
</feature>
<evidence type="ECO:0000259" key="4">
    <source>
        <dbReference type="Pfam" id="PF24883"/>
    </source>
</evidence>
<feature type="compositionally biased region" description="Basic and acidic residues" evidence="2">
    <location>
        <begin position="1061"/>
        <end position="1072"/>
    </location>
</feature>
<feature type="domain" description="DUF7708" evidence="3">
    <location>
        <begin position="79"/>
        <end position="222"/>
    </location>
</feature>
<dbReference type="SUPFAM" id="SSF52540">
    <property type="entry name" value="P-loop containing nucleoside triphosphate hydrolases"/>
    <property type="match status" value="1"/>
</dbReference>
<feature type="region of interest" description="Disordered" evidence="2">
    <location>
        <begin position="1219"/>
        <end position="1253"/>
    </location>
</feature>
<reference evidence="5 6" key="1">
    <citation type="journal article" date="2014" name="PLoS Genet.">
        <title>Analysis of the Phlebiopsis gigantea genome, transcriptome and secretome provides insight into its pioneer colonization strategies of wood.</title>
        <authorList>
            <person name="Hori C."/>
            <person name="Ishida T."/>
            <person name="Igarashi K."/>
            <person name="Samejima M."/>
            <person name="Suzuki H."/>
            <person name="Master E."/>
            <person name="Ferreira P."/>
            <person name="Ruiz-Duenas F.J."/>
            <person name="Held B."/>
            <person name="Canessa P."/>
            <person name="Larrondo L.F."/>
            <person name="Schmoll M."/>
            <person name="Druzhinina I.S."/>
            <person name="Kubicek C.P."/>
            <person name="Gaskell J.A."/>
            <person name="Kersten P."/>
            <person name="St John F."/>
            <person name="Glasner J."/>
            <person name="Sabat G."/>
            <person name="Splinter BonDurant S."/>
            <person name="Syed K."/>
            <person name="Yadav J."/>
            <person name="Mgbeahuruike A.C."/>
            <person name="Kovalchuk A."/>
            <person name="Asiegbu F.O."/>
            <person name="Lackner G."/>
            <person name="Hoffmeister D."/>
            <person name="Rencoret J."/>
            <person name="Gutierrez A."/>
            <person name="Sun H."/>
            <person name="Lindquist E."/>
            <person name="Barry K."/>
            <person name="Riley R."/>
            <person name="Grigoriev I.V."/>
            <person name="Henrissat B."/>
            <person name="Kues U."/>
            <person name="Berka R.M."/>
            <person name="Martinez A.T."/>
            <person name="Covert S.F."/>
            <person name="Blanchette R.A."/>
            <person name="Cullen D."/>
        </authorList>
    </citation>
    <scope>NUCLEOTIDE SEQUENCE [LARGE SCALE GENOMIC DNA]</scope>
    <source>
        <strain evidence="5 6">11061_1 CR5-6</strain>
    </source>
</reference>
<name>A0A0C3PB89_PHLG1</name>
<accession>A0A0C3PB89</accession>
<dbReference type="HOGENOM" id="CLU_004310_0_0_1"/>
<feature type="domain" description="Nephrocystin 3-like N-terminal" evidence="4">
    <location>
        <begin position="264"/>
        <end position="399"/>
    </location>
</feature>